<dbReference type="PANTHER" id="PTHR30619:SF1">
    <property type="entry name" value="RECOMBINATION PROTEIN 2"/>
    <property type="match status" value="1"/>
</dbReference>
<accession>A0A1E3VPY4</accession>
<reference evidence="10 11" key="1">
    <citation type="journal article" date="2016" name="Environ. Microbiol.">
        <title>New Methyloceanibacter diversity from North Sea sediments includes methanotroph containing solely the soluble methane monooxygenase.</title>
        <authorList>
            <person name="Vekeman B."/>
            <person name="Kerckhof F.M."/>
            <person name="Cremers G."/>
            <person name="de Vos P."/>
            <person name="Vandamme P."/>
            <person name="Boon N."/>
            <person name="Op den Camp H.J."/>
            <person name="Heylen K."/>
        </authorList>
    </citation>
    <scope>NUCLEOTIDE SEQUENCE [LARGE SCALE GENOMIC DNA]</scope>
    <source>
        <strain evidence="10 11">R-67175</strain>
    </source>
</reference>
<dbReference type="Pfam" id="PF03772">
    <property type="entry name" value="Competence"/>
    <property type="match status" value="1"/>
</dbReference>
<dbReference type="AlphaFoldDB" id="A0A1E3VPY4"/>
<evidence type="ECO:0000313" key="11">
    <source>
        <dbReference type="Proteomes" id="UP000094472"/>
    </source>
</evidence>
<evidence type="ECO:0000256" key="3">
    <source>
        <dbReference type="ARBA" id="ARBA00022692"/>
    </source>
</evidence>
<feature type="transmembrane region" description="Helical" evidence="7">
    <location>
        <begin position="446"/>
        <end position="465"/>
    </location>
</feature>
<keyword evidence="4 7" id="KW-1133">Transmembrane helix</keyword>
<sequence length="529" mass="56378">MASLRHAPLGFALGAACLAFALGFTTAKLRTHMVAAPILAEELRFVPVTGFVEEFERRAGRRARLTLRVISLGDLDAAAMPFRIRVSTTAKVGPHTGEAVSLRVTLNPPPEPVEPGGFDFGRKAWFARLGAAGYATSKIERISDARAPPWDLAIWAAIDSLRADVGNRITASLPGETGGIAVALITGDRGGIPQAVTTAMRDSGLAHVLAISGLHMVIMAGTVFWLARALLALIPGLALRFPIKKWAAATALLAAAFYLALSGAAVPTVRAWIMMSIFLIAVILDRPAITMRNVALSALAILIVAPESLFDPSFEMSFAAVIGLVALYEWLSQRTGNRLFDVNPIWRGVRWSGALVFGAAVTTFVAGTAVAPFAVYHFHRMTHFGLVANMIAAPLVSLLIMPMALLALIAMPFGLEVWPLYAMGFGIELMIGAAREVASWPSAVSILPRMSGTALALMVLGGLWLCLWRTRMRAAGLIVVALGIAIAPAGKRPDVLIERDGAVAALRSGSGDWSSRRRPRQATARRIGF</sequence>
<evidence type="ECO:0000256" key="4">
    <source>
        <dbReference type="ARBA" id="ARBA00022989"/>
    </source>
</evidence>
<name>A0A1E3VPY4_9HYPH</name>
<dbReference type="InterPro" id="IPR004477">
    <property type="entry name" value="ComEC_N"/>
</dbReference>
<evidence type="ECO:0000256" key="5">
    <source>
        <dbReference type="ARBA" id="ARBA00023136"/>
    </source>
</evidence>
<dbReference type="NCBIfam" id="TIGR00360">
    <property type="entry name" value="ComEC_N-term"/>
    <property type="match status" value="1"/>
</dbReference>
<evidence type="ECO:0000256" key="2">
    <source>
        <dbReference type="ARBA" id="ARBA00022475"/>
    </source>
</evidence>
<dbReference type="EMBL" id="LPWF01000034">
    <property type="protein sequence ID" value="ODR95381.1"/>
    <property type="molecule type" value="Genomic_DNA"/>
</dbReference>
<feature type="transmembrane region" description="Helical" evidence="7">
    <location>
        <begin position="351"/>
        <end position="375"/>
    </location>
</feature>
<dbReference type="GO" id="GO:0005886">
    <property type="term" value="C:plasma membrane"/>
    <property type="evidence" value="ECO:0007669"/>
    <property type="project" value="UniProtKB-SubCell"/>
</dbReference>
<feature type="region of interest" description="Disordered" evidence="6">
    <location>
        <begin position="509"/>
        <end position="529"/>
    </location>
</feature>
<dbReference type="InterPro" id="IPR025405">
    <property type="entry name" value="DUF4131"/>
</dbReference>
<dbReference type="Proteomes" id="UP000094472">
    <property type="component" value="Unassembled WGS sequence"/>
</dbReference>
<dbReference type="PROSITE" id="PS51257">
    <property type="entry name" value="PROKAR_LIPOPROTEIN"/>
    <property type="match status" value="1"/>
</dbReference>
<feature type="domain" description="DUF4131" evidence="9">
    <location>
        <begin position="10"/>
        <end position="122"/>
    </location>
</feature>
<evidence type="ECO:0000256" key="1">
    <source>
        <dbReference type="ARBA" id="ARBA00004651"/>
    </source>
</evidence>
<feature type="transmembrane region" description="Helical" evidence="7">
    <location>
        <begin position="417"/>
        <end position="434"/>
    </location>
</feature>
<evidence type="ECO:0000259" key="9">
    <source>
        <dbReference type="Pfam" id="PF13567"/>
    </source>
</evidence>
<evidence type="ECO:0000256" key="7">
    <source>
        <dbReference type="SAM" id="Phobius"/>
    </source>
</evidence>
<evidence type="ECO:0000313" key="10">
    <source>
        <dbReference type="EMBL" id="ODR95381.1"/>
    </source>
</evidence>
<feature type="transmembrane region" description="Helical" evidence="7">
    <location>
        <begin position="246"/>
        <end position="265"/>
    </location>
</feature>
<keyword evidence="2" id="KW-1003">Cell membrane</keyword>
<evidence type="ECO:0000259" key="8">
    <source>
        <dbReference type="Pfam" id="PF03772"/>
    </source>
</evidence>
<dbReference type="PANTHER" id="PTHR30619">
    <property type="entry name" value="DNA INTERNALIZATION/COMPETENCE PROTEIN COMEC/REC2"/>
    <property type="match status" value="1"/>
</dbReference>
<feature type="transmembrane region" description="Helical" evidence="7">
    <location>
        <begin position="387"/>
        <end position="411"/>
    </location>
</feature>
<keyword evidence="3 7" id="KW-0812">Transmembrane</keyword>
<dbReference type="RefSeq" id="WP_069442647.1">
    <property type="nucleotide sequence ID" value="NZ_LPWF01000034.1"/>
</dbReference>
<dbReference type="OrthoDB" id="9790149at2"/>
<feature type="transmembrane region" description="Helical" evidence="7">
    <location>
        <begin position="309"/>
        <end position="331"/>
    </location>
</feature>
<proteinExistence type="predicted"/>
<keyword evidence="11" id="KW-1185">Reference proteome</keyword>
<protein>
    <recommendedName>
        <fullName evidence="12">ComEC/Rec2-related protein domain-containing protein</fullName>
    </recommendedName>
</protein>
<feature type="domain" description="ComEC/Rec2-related protein" evidence="8">
    <location>
        <begin position="184"/>
        <end position="471"/>
    </location>
</feature>
<comment type="subcellular location">
    <subcellularLocation>
        <location evidence="1">Cell membrane</location>
        <topology evidence="1">Multi-pass membrane protein</topology>
    </subcellularLocation>
</comment>
<evidence type="ECO:0008006" key="12">
    <source>
        <dbReference type="Google" id="ProtNLM"/>
    </source>
</evidence>
<dbReference type="Pfam" id="PF13567">
    <property type="entry name" value="DUF4131"/>
    <property type="match status" value="1"/>
</dbReference>
<dbReference type="InterPro" id="IPR052159">
    <property type="entry name" value="Competence_DNA_uptake"/>
</dbReference>
<comment type="caution">
    <text evidence="10">The sequence shown here is derived from an EMBL/GenBank/DDBJ whole genome shotgun (WGS) entry which is preliminary data.</text>
</comment>
<keyword evidence="5 7" id="KW-0472">Membrane</keyword>
<dbReference type="STRING" id="1774969.AUC69_02390"/>
<evidence type="ECO:0000256" key="6">
    <source>
        <dbReference type="SAM" id="MobiDB-lite"/>
    </source>
</evidence>
<gene>
    <name evidence="10" type="ORF">AUC69_02390</name>
</gene>
<feature type="transmembrane region" description="Helical" evidence="7">
    <location>
        <begin position="208"/>
        <end position="234"/>
    </location>
</feature>
<organism evidence="10 11">
    <name type="scientific">Methyloceanibacter superfactus</name>
    <dbReference type="NCBI Taxonomy" id="1774969"/>
    <lineage>
        <taxon>Bacteria</taxon>
        <taxon>Pseudomonadati</taxon>
        <taxon>Pseudomonadota</taxon>
        <taxon>Alphaproteobacteria</taxon>
        <taxon>Hyphomicrobiales</taxon>
        <taxon>Hyphomicrobiaceae</taxon>
        <taxon>Methyloceanibacter</taxon>
    </lineage>
</organism>